<name>A0ABW2MZX2_9ACTN</name>
<keyword evidence="4" id="KW-0067">ATP-binding</keyword>
<comment type="caution">
    <text evidence="6">The sequence shown here is derived from an EMBL/GenBank/DDBJ whole genome shotgun (WGS) entry which is preliminary data.</text>
</comment>
<evidence type="ECO:0000256" key="3">
    <source>
        <dbReference type="ARBA" id="ARBA00022777"/>
    </source>
</evidence>
<protein>
    <recommendedName>
        <fullName evidence="5">Maltokinase N-terminal cap domain-containing protein</fullName>
    </recommendedName>
</protein>
<accession>A0ABW2MZX2</accession>
<dbReference type="Pfam" id="PF18085">
    <property type="entry name" value="Mak_N_cap"/>
    <property type="match status" value="1"/>
</dbReference>
<evidence type="ECO:0000256" key="4">
    <source>
        <dbReference type="ARBA" id="ARBA00022840"/>
    </source>
</evidence>
<evidence type="ECO:0000313" key="6">
    <source>
        <dbReference type="EMBL" id="MFC7360607.1"/>
    </source>
</evidence>
<dbReference type="EMBL" id="JBHTCH010000012">
    <property type="protein sequence ID" value="MFC7360607.1"/>
    <property type="molecule type" value="Genomic_DNA"/>
</dbReference>
<proteinExistence type="predicted"/>
<dbReference type="RefSeq" id="WP_255891863.1">
    <property type="nucleotide sequence ID" value="NZ_JAFMZM010000005.1"/>
</dbReference>
<reference evidence="7" key="1">
    <citation type="journal article" date="2019" name="Int. J. Syst. Evol. Microbiol.">
        <title>The Global Catalogue of Microorganisms (GCM) 10K type strain sequencing project: providing services to taxonomists for standard genome sequencing and annotation.</title>
        <authorList>
            <consortium name="The Broad Institute Genomics Platform"/>
            <consortium name="The Broad Institute Genome Sequencing Center for Infectious Disease"/>
            <person name="Wu L."/>
            <person name="Ma J."/>
        </authorList>
    </citation>
    <scope>NUCLEOTIDE SEQUENCE [LARGE SCALE GENOMIC DNA]</scope>
    <source>
        <strain evidence="7">FCH27</strain>
    </source>
</reference>
<feature type="domain" description="Maltokinase N-terminal cap" evidence="5">
    <location>
        <begin position="20"/>
        <end position="101"/>
    </location>
</feature>
<organism evidence="6 7">
    <name type="scientific">Nocardioides astragali</name>
    <dbReference type="NCBI Taxonomy" id="1776736"/>
    <lineage>
        <taxon>Bacteria</taxon>
        <taxon>Bacillati</taxon>
        <taxon>Actinomycetota</taxon>
        <taxon>Actinomycetes</taxon>
        <taxon>Propionibacteriales</taxon>
        <taxon>Nocardioidaceae</taxon>
        <taxon>Nocardioides</taxon>
    </lineage>
</organism>
<dbReference type="InterPro" id="IPR040999">
    <property type="entry name" value="Mak_N_cap"/>
</dbReference>
<keyword evidence="1" id="KW-0808">Transferase</keyword>
<sequence>MALLHEATLSPRKDELIGPWMATRSWWDGESERAPVGSFRLDDPAGEVGMECFLFGSASGSTLFVPVTYRGAPLPDAETGLVGTMEHSVLGTRYVYDACVDPVFVATVLDTIRSGGRHADLLVRRADGTEVVREANATAEGEGVPSVPRHDPGLPVIAQDQSDRTTIASADVDLTVMRRLGEGPPGPALTGSFEGGTDLRLVIVSG</sequence>
<evidence type="ECO:0000256" key="1">
    <source>
        <dbReference type="ARBA" id="ARBA00022679"/>
    </source>
</evidence>
<evidence type="ECO:0000313" key="7">
    <source>
        <dbReference type="Proteomes" id="UP001596524"/>
    </source>
</evidence>
<dbReference type="Proteomes" id="UP001596524">
    <property type="component" value="Unassembled WGS sequence"/>
</dbReference>
<keyword evidence="7" id="KW-1185">Reference proteome</keyword>
<evidence type="ECO:0000256" key="2">
    <source>
        <dbReference type="ARBA" id="ARBA00022741"/>
    </source>
</evidence>
<evidence type="ECO:0000259" key="5">
    <source>
        <dbReference type="Pfam" id="PF18085"/>
    </source>
</evidence>
<keyword evidence="3" id="KW-0418">Kinase</keyword>
<keyword evidence="2" id="KW-0547">Nucleotide-binding</keyword>
<gene>
    <name evidence="6" type="ORF">ACFQO6_10025</name>
</gene>